<reference evidence="1" key="1">
    <citation type="journal article" date="2021" name="New Phytol.">
        <title>Evolutionary innovations through gain and loss of genes in the ectomycorrhizal Boletales.</title>
        <authorList>
            <person name="Wu G."/>
            <person name="Miyauchi S."/>
            <person name="Morin E."/>
            <person name="Kuo A."/>
            <person name="Drula E."/>
            <person name="Varga T."/>
            <person name="Kohler A."/>
            <person name="Feng B."/>
            <person name="Cao Y."/>
            <person name="Lipzen A."/>
            <person name="Daum C."/>
            <person name="Hundley H."/>
            <person name="Pangilinan J."/>
            <person name="Johnson J."/>
            <person name="Barry K."/>
            <person name="LaButti K."/>
            <person name="Ng V."/>
            <person name="Ahrendt S."/>
            <person name="Min B."/>
            <person name="Choi I.G."/>
            <person name="Park H."/>
            <person name="Plett J.M."/>
            <person name="Magnuson J."/>
            <person name="Spatafora J.W."/>
            <person name="Nagy L.G."/>
            <person name="Henrissat B."/>
            <person name="Grigoriev I.V."/>
            <person name="Yang Z.L."/>
            <person name="Xu J."/>
            <person name="Martin F.M."/>
        </authorList>
    </citation>
    <scope>NUCLEOTIDE SEQUENCE</scope>
    <source>
        <strain evidence="1">ATCC 28755</strain>
    </source>
</reference>
<organism evidence="1 2">
    <name type="scientific">Hygrophoropsis aurantiaca</name>
    <dbReference type="NCBI Taxonomy" id="72124"/>
    <lineage>
        <taxon>Eukaryota</taxon>
        <taxon>Fungi</taxon>
        <taxon>Dikarya</taxon>
        <taxon>Basidiomycota</taxon>
        <taxon>Agaricomycotina</taxon>
        <taxon>Agaricomycetes</taxon>
        <taxon>Agaricomycetidae</taxon>
        <taxon>Boletales</taxon>
        <taxon>Coniophorineae</taxon>
        <taxon>Hygrophoropsidaceae</taxon>
        <taxon>Hygrophoropsis</taxon>
    </lineage>
</organism>
<name>A0ACB8A716_9AGAM</name>
<dbReference type="EMBL" id="MU267773">
    <property type="protein sequence ID" value="KAH7909195.1"/>
    <property type="molecule type" value="Genomic_DNA"/>
</dbReference>
<gene>
    <name evidence="1" type="ORF">BJ138DRAFT_1155884</name>
</gene>
<sequence length="221" mass="24536">MSKCTLQAELQLWLAMLAAITIIATEGLLLIRTWVLGGKNRAVLIGLMVLGLGFIAAGFVMDVIEFRSTTYEAFDSPTSSCSEAYSSPTSHLWNYSGVVAFELIILFLSISHIIRYKHHRRIVLIMRNDIVYVSCILGMSVINTVITKEGYTDPAIIWQSVLHSVLASRLLFNMRQIMEQQPIIVFGSVTQPLPSHDSVELLPIMFEARAEASSITSDVEG</sequence>
<protein>
    <submittedName>
        <fullName evidence="1">Uncharacterized protein</fullName>
    </submittedName>
</protein>
<evidence type="ECO:0000313" key="2">
    <source>
        <dbReference type="Proteomes" id="UP000790377"/>
    </source>
</evidence>
<proteinExistence type="predicted"/>
<keyword evidence="2" id="KW-1185">Reference proteome</keyword>
<evidence type="ECO:0000313" key="1">
    <source>
        <dbReference type="EMBL" id="KAH7909195.1"/>
    </source>
</evidence>
<dbReference type="Proteomes" id="UP000790377">
    <property type="component" value="Unassembled WGS sequence"/>
</dbReference>
<comment type="caution">
    <text evidence="1">The sequence shown here is derived from an EMBL/GenBank/DDBJ whole genome shotgun (WGS) entry which is preliminary data.</text>
</comment>
<accession>A0ACB8A716</accession>